<evidence type="ECO:0000313" key="5">
    <source>
        <dbReference type="Proteomes" id="UP001363151"/>
    </source>
</evidence>
<comment type="similarity">
    <text evidence="1">Belongs to the glycosyltransferase 47 family.</text>
</comment>
<feature type="domain" description="Exostosin GT47" evidence="3">
    <location>
        <begin position="402"/>
        <end position="555"/>
    </location>
</feature>
<feature type="chain" id="PRO_5045797576" evidence="2">
    <location>
        <begin position="25"/>
        <end position="828"/>
    </location>
</feature>
<evidence type="ECO:0000256" key="1">
    <source>
        <dbReference type="ARBA" id="ARBA00010271"/>
    </source>
</evidence>
<dbReference type="Proteomes" id="UP001363151">
    <property type="component" value="Unassembled WGS sequence"/>
</dbReference>
<dbReference type="EMBL" id="JBBJCI010000367">
    <property type="protein sequence ID" value="KAK7232664.1"/>
    <property type="molecule type" value="Genomic_DNA"/>
</dbReference>
<dbReference type="Gene3D" id="3.40.50.300">
    <property type="entry name" value="P-loop containing nucleotide triphosphate hydrolases"/>
    <property type="match status" value="1"/>
</dbReference>
<dbReference type="Pfam" id="PF03016">
    <property type="entry name" value="Exostosin_GT47"/>
    <property type="match status" value="1"/>
</dbReference>
<dbReference type="GO" id="GO:0016740">
    <property type="term" value="F:transferase activity"/>
    <property type="evidence" value="ECO:0007669"/>
    <property type="project" value="UniProtKB-KW"/>
</dbReference>
<proteinExistence type="inferred from homology"/>
<dbReference type="InterPro" id="IPR027417">
    <property type="entry name" value="P-loop_NTPase"/>
</dbReference>
<feature type="signal peptide" evidence="2">
    <location>
        <begin position="1"/>
        <end position="24"/>
    </location>
</feature>
<dbReference type="SUPFAM" id="SSF52540">
    <property type="entry name" value="P-loop containing nucleoside triphosphate hydrolases"/>
    <property type="match status" value="1"/>
</dbReference>
<evidence type="ECO:0000259" key="3">
    <source>
        <dbReference type="Pfam" id="PF03016"/>
    </source>
</evidence>
<protein>
    <submittedName>
        <fullName evidence="4">Glucuronyl/N-acetylglucosaminyl transferase</fullName>
    </submittedName>
</protein>
<dbReference type="Pfam" id="PF17784">
    <property type="entry name" value="Sulfotransfer_4"/>
    <property type="match status" value="1"/>
</dbReference>
<reference evidence="4 5" key="1">
    <citation type="submission" date="2024-03" db="EMBL/GenBank/DDBJ databases">
        <title>Aureococcus anophagefferens CCMP1851 and Kratosvirus quantuckense: Draft genome of a second virus-susceptible host strain in the model system.</title>
        <authorList>
            <person name="Chase E."/>
            <person name="Truchon A.R."/>
            <person name="Schepens W."/>
            <person name="Wilhelm S.W."/>
        </authorList>
    </citation>
    <scope>NUCLEOTIDE SEQUENCE [LARGE SCALE GENOMIC DNA]</scope>
    <source>
        <strain evidence="4 5">CCMP1851</strain>
    </source>
</reference>
<accession>A0ABR1FKS2</accession>
<name>A0ABR1FKS2_AURAN</name>
<sequence>MASMRSMRLHLGLWLLAVAARCESNHSVIVVAGFSHTGTHLVSHALEALGLGSQVRASHAPTMDWAQFETVDAVLDHPAQGAYAEVLRRFPKSKVVLTTRDRARWLESVARTASGRPGCGDACGVPPRAVERLERYDAAVAAAAPRDRLLTLDLEAGAAYGELCAFVGVDASACAPAATTLPRNVDRERDEAPRADEAFGGVRSLLRAARRFEARSARPVSCASSLVVYPGFEALFDDVVAILDRDWRFGGELRQFLPEVFVVDRFLRHPCRAPFAPGAPGEAARSRGAIDGPPRLYFVPVPWRALSILAVGPGSRDLPHGTVRESLWARADALFRSQVLAHAYFDADRDQHVVLHTSTSAPVTVWRGHAPLMVDRRVLLPHLEGFLGDMRKGIFGVGPRTVVVPYFAEPNGLLDAALADGGPAPRSLVFLRAAAQKGAKDRAILAPAFRDVPGADVVLVERHEDKQAYEETLRTYVDTMRRMRNATFCLVPAGYTSSSRRFYESLAAGCVPVILSRHFPLPFGPSSGARRPAPWGDAVLRYAAHKVKELPAFLRSLSGARVAAMRRAGAAALARVSYGNEAGEGATGALFDQLAHLVAPTTSQRLLPRDWPAAGSYLASCDGAGPASCEADKRKCLGAGGGRLALLAPGKFGRAVDAATTVVEDVEPRAPPGPRHAIGEKATALAGARSLVGFAAALAELDAAGAPWVAVDASDAGCDAARAVTPVALGDRRLLLRRGPGSFAASPLAAAWAARCLPAGLVGAGWPAVDFSLVVGAPRALERLFAKAAVLAGTAADADCGKKPPRDLYLAAAAAALNASHPGAVGFF</sequence>
<dbReference type="InterPro" id="IPR004263">
    <property type="entry name" value="Exostosin"/>
</dbReference>
<gene>
    <name evidence="4" type="ORF">SO694_00035359</name>
</gene>
<evidence type="ECO:0000313" key="4">
    <source>
        <dbReference type="EMBL" id="KAK7232664.1"/>
    </source>
</evidence>
<organism evidence="4 5">
    <name type="scientific">Aureococcus anophagefferens</name>
    <name type="common">Harmful bloom alga</name>
    <dbReference type="NCBI Taxonomy" id="44056"/>
    <lineage>
        <taxon>Eukaryota</taxon>
        <taxon>Sar</taxon>
        <taxon>Stramenopiles</taxon>
        <taxon>Ochrophyta</taxon>
        <taxon>Pelagophyceae</taxon>
        <taxon>Pelagomonadales</taxon>
        <taxon>Pelagomonadaceae</taxon>
        <taxon>Aureococcus</taxon>
    </lineage>
</organism>
<keyword evidence="4" id="KW-0808">Transferase</keyword>
<keyword evidence="2" id="KW-0732">Signal</keyword>
<evidence type="ECO:0000256" key="2">
    <source>
        <dbReference type="SAM" id="SignalP"/>
    </source>
</evidence>
<comment type="caution">
    <text evidence="4">The sequence shown here is derived from an EMBL/GenBank/DDBJ whole genome shotgun (WGS) entry which is preliminary data.</text>
</comment>
<keyword evidence="5" id="KW-1185">Reference proteome</keyword>
<dbReference type="InterPro" id="IPR040911">
    <property type="entry name" value="Exostosin_GT47"/>
</dbReference>
<dbReference type="PANTHER" id="PTHR11062">
    <property type="entry name" value="EXOSTOSIN HEPARAN SULFATE GLYCOSYLTRANSFERASE -RELATED"/>
    <property type="match status" value="1"/>
</dbReference>
<dbReference type="InterPro" id="IPR040632">
    <property type="entry name" value="Sulfotransfer_4"/>
</dbReference>